<feature type="domain" description="RING-type" evidence="10">
    <location>
        <begin position="816"/>
        <end position="860"/>
    </location>
</feature>
<keyword evidence="6 8" id="KW-0443">Lipid metabolism</keyword>
<dbReference type="CDD" id="cd19757">
    <property type="entry name" value="Bbox1"/>
    <property type="match status" value="1"/>
</dbReference>
<feature type="short sequence motif" description="DGA/G" evidence="8">
    <location>
        <begin position="1085"/>
        <end position="1087"/>
    </location>
</feature>
<feature type="active site" description="Proton acceptor" evidence="8">
    <location>
        <position position="1085"/>
    </location>
</feature>
<evidence type="ECO:0000256" key="2">
    <source>
        <dbReference type="ARBA" id="ARBA00022771"/>
    </source>
</evidence>
<evidence type="ECO:0000313" key="13">
    <source>
        <dbReference type="Proteomes" id="UP000018144"/>
    </source>
</evidence>
<evidence type="ECO:0000259" key="11">
    <source>
        <dbReference type="PROSITE" id="PS51635"/>
    </source>
</evidence>
<dbReference type="InterPro" id="IPR016035">
    <property type="entry name" value="Acyl_Trfase/lysoPLipase"/>
</dbReference>
<feature type="compositionally biased region" description="Basic and acidic residues" evidence="9">
    <location>
        <begin position="89"/>
        <end position="105"/>
    </location>
</feature>
<name>U4L1S1_PYROM</name>
<dbReference type="CDD" id="cd07199">
    <property type="entry name" value="Pat17_PNPLA8_PNPLA9_like"/>
    <property type="match status" value="1"/>
</dbReference>
<evidence type="ECO:0000256" key="6">
    <source>
        <dbReference type="ARBA" id="ARBA00023098"/>
    </source>
</evidence>
<reference evidence="12 13" key="1">
    <citation type="journal article" date="2013" name="PLoS Genet.">
        <title>The genome and development-dependent transcriptomes of Pyronema confluens: a window into fungal evolution.</title>
        <authorList>
            <person name="Traeger S."/>
            <person name="Altegoer F."/>
            <person name="Freitag M."/>
            <person name="Gabaldon T."/>
            <person name="Kempken F."/>
            <person name="Kumar A."/>
            <person name="Marcet-Houben M."/>
            <person name="Poggeler S."/>
            <person name="Stajich J.E."/>
            <person name="Nowrousian M."/>
        </authorList>
    </citation>
    <scope>NUCLEOTIDE SEQUENCE [LARGE SCALE GENOMIC DNA]</scope>
    <source>
        <strain evidence="13">CBS 100304</strain>
        <tissue evidence="12">Vegetative mycelium</tissue>
    </source>
</reference>
<evidence type="ECO:0000313" key="12">
    <source>
        <dbReference type="EMBL" id="CCX09525.1"/>
    </source>
</evidence>
<keyword evidence="3 8" id="KW-0378">Hydrolase</keyword>
<dbReference type="PROSITE" id="PS51635">
    <property type="entry name" value="PNPLA"/>
    <property type="match status" value="1"/>
</dbReference>
<evidence type="ECO:0000256" key="1">
    <source>
        <dbReference type="ARBA" id="ARBA00022723"/>
    </source>
</evidence>
<dbReference type="InterPro" id="IPR017907">
    <property type="entry name" value="Znf_RING_CS"/>
</dbReference>
<dbReference type="GO" id="GO:0008270">
    <property type="term" value="F:zinc ion binding"/>
    <property type="evidence" value="ECO:0007669"/>
    <property type="project" value="UniProtKB-KW"/>
</dbReference>
<keyword evidence="4" id="KW-0862">Zinc</keyword>
<dbReference type="GO" id="GO:0016020">
    <property type="term" value="C:membrane"/>
    <property type="evidence" value="ECO:0007669"/>
    <property type="project" value="TreeGrafter"/>
</dbReference>
<evidence type="ECO:0000256" key="9">
    <source>
        <dbReference type="SAM" id="MobiDB-lite"/>
    </source>
</evidence>
<dbReference type="OMA" id="DRHWPCE"/>
<dbReference type="EMBL" id="HF935469">
    <property type="protein sequence ID" value="CCX09525.1"/>
    <property type="molecule type" value="Genomic_DNA"/>
</dbReference>
<evidence type="ECO:0000256" key="4">
    <source>
        <dbReference type="ARBA" id="ARBA00022833"/>
    </source>
</evidence>
<dbReference type="PANTHER" id="PTHR24185">
    <property type="entry name" value="CALCIUM-INDEPENDENT PHOSPHOLIPASE A2-GAMMA"/>
    <property type="match status" value="1"/>
</dbReference>
<dbReference type="InterPro" id="IPR002641">
    <property type="entry name" value="PNPLA_dom"/>
</dbReference>
<evidence type="ECO:0000256" key="3">
    <source>
        <dbReference type="ARBA" id="ARBA00022801"/>
    </source>
</evidence>
<dbReference type="PROSITE" id="PS50089">
    <property type="entry name" value="ZF_RING_2"/>
    <property type="match status" value="1"/>
</dbReference>
<dbReference type="SUPFAM" id="SSF52151">
    <property type="entry name" value="FabD/lysophospholipase-like"/>
    <property type="match status" value="1"/>
</dbReference>
<evidence type="ECO:0000256" key="7">
    <source>
        <dbReference type="PROSITE-ProRule" id="PRU00175"/>
    </source>
</evidence>
<dbReference type="Pfam" id="PF01734">
    <property type="entry name" value="Patatin"/>
    <property type="match status" value="1"/>
</dbReference>
<feature type="active site" description="Nucleophile" evidence="8">
    <location>
        <position position="925"/>
    </location>
</feature>
<dbReference type="eggNOG" id="KOG4231">
    <property type="taxonomic scope" value="Eukaryota"/>
</dbReference>
<sequence length="1387" mass="155857">MRAMDAVFNLESIKPKKSTGRLWLRNLGNIGRRLAPTGLTGTGNPRRASSIPSAPTGSVRPSSSSTTGTQHDVTGESFSTQQTLAGSDHQSRNTRSDRGSHRASLDQHLIPRNSNSLYPSDSPSNQSVVSFSTTYTNFREDRAGTGVIAADDLEFPGNDPVEISSEHVQQLPMECEACEATESVFWCHICDVTVCHDCWIRQAAHGATRKQTRGNHEQTDLGLRDIIQWILRPHNDRHADDRHAMDCYTKWFGVTIQPGEEGDVSLQTTPRYRELSVGVGVDNHQYPALISFVGETGAGKSTLISALMKIGSLNVKPTDSENSQPFRTPVIGNLSELDTPTSSDVHLFPDPATRESKRPLLFADCEGLEGGNKLPIAARAVMRIGKFGTNLKGKRIQELRMKWATGEQRSRAWMVRKFYPRILFTFSDCVCYVTKNFRTMEVVIARLIRWAHAVFQTSVNQPLLPYAIIIINALEDKGNQEGNWWWDEDPTESQLNKHTNSFKDDPILEGLAKQWRDRGKTIDTLTDLINCYYCGIKIVCVPHMNSAPSRIDAQYKRLQLLINEAATATYTMRQNAELLMNSEELDIYFSYAFNHFSQNPGKPFDFLNAAFQHSPIEATFKYHIIKAATRLLETKQFEPDGHLFNNLAPLIASCILLDVCRKSYPLRNAAAETTVMMYERFCSAAQEEFYQHHWPCNFRDRKGRRCVNVATKHQKGHQIANGKVVGAGDFISELDGPVTGGDRFMKLVTQNYKALLDRFGKTPGDGGSRSRSVAFRIQRETLQQEPFLKMWNKTVSSDEGSDAATVIDSHSSYSTCFSCLFSTPKHALTCGHVICDYCVDDFSEHPVSGQVRTITECPLCVSGRPPWEKLLEVRREPRQVGPRILSLDGGGVRSIMQLQILSIIEERIGLGIPIGQFFDLMVGTSAGGIIALGLGEKSMQIEDAMKMFRAFAIKAFTKRMGANIPGVQYLVEAQHHSQYESKGLEDSLKKSFGEQKMFGEAKTITEESYNRRAKVGVTMTSSSGRPYLVTNYNRATRKNNGGYEFLRAEDHTKEMKVWEAARATSAAPRYFKPFIHEESGNIFSDGALTFNNPIEVAEYERKMIWPDHTNPDFLLSLGTGGEPKDEIEIELRDAIAQKGLVGYIRRLRAIVAHQNKTVMNSELAWANFQSRKHLEKSEDRPYMRMNLELVDRIPRIDQVEDLDFLVDEATKYAKLNDHLVNTAANKLIASLFYLSLGRADNERHDIQQQQCKAKILCRLEPGSAPLRKLCEKIKESQYIFSIKTGNDKMKRLDSNSSQYIDEEHGGAFSLKVEFSVPTINDPIRIYLATRRRGEPDSGQLISGFPCSLDKLRQLSNVKQTDSGRAAERRKSVCTSVQEIMDGNARSI</sequence>
<keyword evidence="5 8" id="KW-0442">Lipid degradation</keyword>
<feature type="short sequence motif" description="GXSXG" evidence="8">
    <location>
        <begin position="923"/>
        <end position="927"/>
    </location>
</feature>
<dbReference type="GO" id="GO:0016042">
    <property type="term" value="P:lipid catabolic process"/>
    <property type="evidence" value="ECO:0007669"/>
    <property type="project" value="UniProtKB-UniRule"/>
</dbReference>
<dbReference type="GO" id="GO:0046486">
    <property type="term" value="P:glycerolipid metabolic process"/>
    <property type="evidence" value="ECO:0007669"/>
    <property type="project" value="UniProtKB-ARBA"/>
</dbReference>
<feature type="domain" description="PNPLA" evidence="11">
    <location>
        <begin position="885"/>
        <end position="1098"/>
    </location>
</feature>
<dbReference type="Proteomes" id="UP000018144">
    <property type="component" value="Unassembled WGS sequence"/>
</dbReference>
<evidence type="ECO:0000256" key="8">
    <source>
        <dbReference type="PROSITE-ProRule" id="PRU01161"/>
    </source>
</evidence>
<evidence type="ECO:0000259" key="10">
    <source>
        <dbReference type="PROSITE" id="PS50089"/>
    </source>
</evidence>
<feature type="region of interest" description="Disordered" evidence="9">
    <location>
        <begin position="32"/>
        <end position="126"/>
    </location>
</feature>
<dbReference type="PROSITE" id="PS00518">
    <property type="entry name" value="ZF_RING_1"/>
    <property type="match status" value="1"/>
</dbReference>
<dbReference type="SUPFAM" id="SSF52540">
    <property type="entry name" value="P-loop containing nucleoside triphosphate hydrolases"/>
    <property type="match status" value="1"/>
</dbReference>
<keyword evidence="1" id="KW-0479">Metal-binding</keyword>
<protein>
    <submittedName>
        <fullName evidence="12">Similar to Calcium-independent phospholipase A2-gamma acc. no. Q8K1N1</fullName>
    </submittedName>
</protein>
<proteinExistence type="predicted"/>
<gene>
    <name evidence="12" type="ORF">PCON_09118</name>
</gene>
<dbReference type="PANTHER" id="PTHR24185:SF1">
    <property type="entry name" value="CALCIUM-INDEPENDENT PHOSPHOLIPASE A2-GAMMA"/>
    <property type="match status" value="1"/>
</dbReference>
<keyword evidence="2 7" id="KW-0863">Zinc-finger</keyword>
<accession>U4L1S1</accession>
<evidence type="ECO:0000256" key="5">
    <source>
        <dbReference type="ARBA" id="ARBA00022963"/>
    </source>
</evidence>
<dbReference type="InterPro" id="IPR001841">
    <property type="entry name" value="Znf_RING"/>
</dbReference>
<dbReference type="GO" id="GO:0019369">
    <property type="term" value="P:arachidonate metabolic process"/>
    <property type="evidence" value="ECO:0007669"/>
    <property type="project" value="TreeGrafter"/>
</dbReference>
<comment type="caution">
    <text evidence="8">Lacks conserved residue(s) required for the propagation of feature annotation.</text>
</comment>
<dbReference type="InterPro" id="IPR027417">
    <property type="entry name" value="P-loop_NTPase"/>
</dbReference>
<feature type="compositionally biased region" description="Polar residues" evidence="9">
    <location>
        <begin position="50"/>
        <end position="85"/>
    </location>
</feature>
<dbReference type="GO" id="GO:0047499">
    <property type="term" value="F:calcium-independent phospholipase A2 activity"/>
    <property type="evidence" value="ECO:0007669"/>
    <property type="project" value="TreeGrafter"/>
</dbReference>
<dbReference type="Gene3D" id="3.40.1090.10">
    <property type="entry name" value="Cytosolic phospholipase A2 catalytic domain"/>
    <property type="match status" value="1"/>
</dbReference>
<feature type="compositionally biased region" description="Polar residues" evidence="9">
    <location>
        <begin position="112"/>
        <end position="126"/>
    </location>
</feature>
<organism evidence="12 13">
    <name type="scientific">Pyronema omphalodes (strain CBS 100304)</name>
    <name type="common">Pyronema confluens</name>
    <dbReference type="NCBI Taxonomy" id="1076935"/>
    <lineage>
        <taxon>Eukaryota</taxon>
        <taxon>Fungi</taxon>
        <taxon>Dikarya</taxon>
        <taxon>Ascomycota</taxon>
        <taxon>Pezizomycotina</taxon>
        <taxon>Pezizomycetes</taxon>
        <taxon>Pezizales</taxon>
        <taxon>Pyronemataceae</taxon>
        <taxon>Pyronema</taxon>
    </lineage>
</organism>
<dbReference type="OrthoDB" id="194358at2759"/>
<keyword evidence="13" id="KW-1185">Reference proteome</keyword>